<keyword evidence="1" id="KW-0813">Transport</keyword>
<name>A0ABQ7ET72_BRACR</name>
<gene>
    <name evidence="3" type="ORF">DY000_02050995</name>
</gene>
<accession>A0ABQ7ET72</accession>
<dbReference type="Proteomes" id="UP000266723">
    <property type="component" value="Unassembled WGS sequence"/>
</dbReference>
<proteinExistence type="inferred from homology"/>
<evidence type="ECO:0000256" key="1">
    <source>
        <dbReference type="RuleBase" id="RU367079"/>
    </source>
</evidence>
<keyword evidence="4" id="KW-1185">Reference proteome</keyword>
<keyword evidence="1" id="KW-0653">Protein transport</keyword>
<evidence type="ECO:0000256" key="2">
    <source>
        <dbReference type="SAM" id="MobiDB-lite"/>
    </source>
</evidence>
<comment type="similarity">
    <text evidence="1">Belongs to the SEC8 family.</text>
</comment>
<dbReference type="PANTHER" id="PTHR14146:SF0">
    <property type="entry name" value="EXOCYST COMPLEX COMPONENT 4"/>
    <property type="match status" value="1"/>
</dbReference>
<comment type="function">
    <text evidence="1">Component of the exocyst complex involved in the docking of exocytic vesicles with fusion sites on the plasma membrane.</text>
</comment>
<feature type="region of interest" description="Disordered" evidence="2">
    <location>
        <begin position="140"/>
        <end position="188"/>
    </location>
</feature>
<dbReference type="InterPro" id="IPR039682">
    <property type="entry name" value="Sec8/EXOC4"/>
</dbReference>
<protein>
    <recommendedName>
        <fullName evidence="1">Exocyst complex component Sec8</fullName>
    </recommendedName>
</protein>
<organism evidence="3 4">
    <name type="scientific">Brassica cretica</name>
    <name type="common">Mustard</name>
    <dbReference type="NCBI Taxonomy" id="69181"/>
    <lineage>
        <taxon>Eukaryota</taxon>
        <taxon>Viridiplantae</taxon>
        <taxon>Streptophyta</taxon>
        <taxon>Embryophyta</taxon>
        <taxon>Tracheophyta</taxon>
        <taxon>Spermatophyta</taxon>
        <taxon>Magnoliopsida</taxon>
        <taxon>eudicotyledons</taxon>
        <taxon>Gunneridae</taxon>
        <taxon>Pentapetalae</taxon>
        <taxon>rosids</taxon>
        <taxon>malvids</taxon>
        <taxon>Brassicales</taxon>
        <taxon>Brassicaceae</taxon>
        <taxon>Brassiceae</taxon>
        <taxon>Brassica</taxon>
    </lineage>
</organism>
<evidence type="ECO:0000313" key="3">
    <source>
        <dbReference type="EMBL" id="KAF3606807.1"/>
    </source>
</evidence>
<comment type="caution">
    <text evidence="3">The sequence shown here is derived from an EMBL/GenBank/DDBJ whole genome shotgun (WGS) entry which is preliminary data.</text>
</comment>
<feature type="compositionally biased region" description="Polar residues" evidence="2">
    <location>
        <begin position="148"/>
        <end position="160"/>
    </location>
</feature>
<reference evidence="3 4" key="1">
    <citation type="journal article" date="2020" name="BMC Genomics">
        <title>Intraspecific diversification of the crop wild relative Brassica cretica Lam. using demographic model selection.</title>
        <authorList>
            <person name="Kioukis A."/>
            <person name="Michalopoulou V.A."/>
            <person name="Briers L."/>
            <person name="Pirintsos S."/>
            <person name="Studholme D.J."/>
            <person name="Pavlidis P."/>
            <person name="Sarris P.F."/>
        </authorList>
    </citation>
    <scope>NUCLEOTIDE SEQUENCE [LARGE SCALE GENOMIC DNA]</scope>
    <source>
        <strain evidence="4">cv. PFS-1207/04</strain>
    </source>
</reference>
<dbReference type="EMBL" id="QGKV02000297">
    <property type="protein sequence ID" value="KAF3606807.1"/>
    <property type="molecule type" value="Genomic_DNA"/>
</dbReference>
<dbReference type="PANTHER" id="PTHR14146">
    <property type="entry name" value="EXOCYST COMPLEX COMPONENT 4"/>
    <property type="match status" value="1"/>
</dbReference>
<sequence length="354" mass="38705">MGIFDGLPVPSDKTYLREELARIDESWVAARFDSLPHVVHILTSKDRETDILLLREQSDVVEEVGALQDVRSELAKLRGALFFKILDDLHAHLYNRGEYSSVASSIYERDDEVPTTTAVAASRMSSQPLSRRTRTLKGDSQFGVRGLTNGSHRTASTEEGSSFDGHDEEDSVEHDEATGDGQTIRNGTDSKLLSYQLPPWLSDSSPDEFIEAVRKSDDPLHVKYLQTLVQCLCMLGKVAAAGAIICQRLRPTIHEIIISKIKAHMETKNLSKSACSQGDRTGAAGLHFIKGQSEAYRLSKDKPQNGTSNSGTHLAVSPVSPLMAPGGKAQAAAKDLLDSILDTIVKIFGELFNC</sequence>
<keyword evidence="1" id="KW-0268">Exocytosis</keyword>
<evidence type="ECO:0000313" key="4">
    <source>
        <dbReference type="Proteomes" id="UP000266723"/>
    </source>
</evidence>